<feature type="domain" description="TfoX N-terminal" evidence="2">
    <location>
        <begin position="32"/>
        <end position="119"/>
    </location>
</feature>
<evidence type="ECO:0000259" key="2">
    <source>
        <dbReference type="Pfam" id="PF04993"/>
    </source>
</evidence>
<dbReference type="Pfam" id="PF04993">
    <property type="entry name" value="TfoX_N"/>
    <property type="match status" value="1"/>
</dbReference>
<evidence type="ECO:0000313" key="3">
    <source>
        <dbReference type="EMBL" id="SDE56135.1"/>
    </source>
</evidence>
<dbReference type="Proteomes" id="UP000199412">
    <property type="component" value="Unassembled WGS sequence"/>
</dbReference>
<evidence type="ECO:0000256" key="1">
    <source>
        <dbReference type="SAM" id="MobiDB-lite"/>
    </source>
</evidence>
<dbReference type="SUPFAM" id="SSF159894">
    <property type="entry name" value="YgaC/TfoX-N like"/>
    <property type="match status" value="1"/>
</dbReference>
<dbReference type="STRING" id="69960.SAMN05421720_10877"/>
<evidence type="ECO:0000313" key="4">
    <source>
        <dbReference type="Proteomes" id="UP000199412"/>
    </source>
</evidence>
<gene>
    <name evidence="3" type="ORF">SAMN05421720_10877</name>
</gene>
<dbReference type="InterPro" id="IPR007076">
    <property type="entry name" value="TfoX_N"/>
</dbReference>
<feature type="region of interest" description="Disordered" evidence="1">
    <location>
        <begin position="67"/>
        <end position="90"/>
    </location>
</feature>
<feature type="compositionally biased region" description="Acidic residues" evidence="1">
    <location>
        <begin position="67"/>
        <end position="77"/>
    </location>
</feature>
<keyword evidence="4" id="KW-1185">Reference proteome</keyword>
<dbReference type="Gene3D" id="3.30.1460.30">
    <property type="entry name" value="YgaC/TfoX-N like chaperone"/>
    <property type="match status" value="1"/>
</dbReference>
<reference evidence="3 4" key="1">
    <citation type="submission" date="2016-10" db="EMBL/GenBank/DDBJ databases">
        <authorList>
            <person name="de Groot N.N."/>
        </authorList>
    </citation>
    <scope>NUCLEOTIDE SEQUENCE [LARGE SCALE GENOMIC DNA]</scope>
    <source>
        <strain evidence="3 4">ATCC 700224</strain>
    </source>
</reference>
<dbReference type="EMBL" id="FNAP01000008">
    <property type="protein sequence ID" value="SDE56135.1"/>
    <property type="molecule type" value="Genomic_DNA"/>
</dbReference>
<dbReference type="AlphaFoldDB" id="A0A1G7DYH5"/>
<organism evidence="3 4">
    <name type="scientific">Rhodospira trueperi</name>
    <dbReference type="NCBI Taxonomy" id="69960"/>
    <lineage>
        <taxon>Bacteria</taxon>
        <taxon>Pseudomonadati</taxon>
        <taxon>Pseudomonadota</taxon>
        <taxon>Alphaproteobacteria</taxon>
        <taxon>Rhodospirillales</taxon>
        <taxon>Rhodospirillaceae</taxon>
        <taxon>Rhodospira</taxon>
    </lineage>
</organism>
<proteinExistence type="predicted"/>
<dbReference type="OrthoDB" id="7365368at2"/>
<dbReference type="RefSeq" id="WP_092786431.1">
    <property type="nucleotide sequence ID" value="NZ_FNAP01000008.1"/>
</dbReference>
<protein>
    <submittedName>
        <fullName evidence="3">DNA transformation protein</fullName>
    </submittedName>
</protein>
<sequence>MTGSDSARIAEAVLPLFRAAMGGVEIRQGGDGVIGLYLQDTLFGLIQDGVALFRVDARTRADYDAAEADDLEAEPDGGVDPFEPPGGATLAATSFRRLPPAVLDDEELLADWGRKAWEAGKRARAGTQS</sequence>
<name>A0A1G7DYH5_9PROT</name>
<accession>A0A1G7DYH5</accession>